<dbReference type="Gene3D" id="1.20.1280.50">
    <property type="match status" value="1"/>
</dbReference>
<evidence type="ECO:0000313" key="4">
    <source>
        <dbReference type="Proteomes" id="UP000078512"/>
    </source>
</evidence>
<evidence type="ECO:0000256" key="1">
    <source>
        <dbReference type="SAM" id="MobiDB-lite"/>
    </source>
</evidence>
<feature type="compositionally biased region" description="Gly residues" evidence="1">
    <location>
        <begin position="158"/>
        <end position="167"/>
    </location>
</feature>
<feature type="compositionally biased region" description="Polar residues" evidence="1">
    <location>
        <begin position="247"/>
        <end position="275"/>
    </location>
</feature>
<sequence length="762" mass="83161">MDTKNHDESVSALATQCDKSDIIMDDPNNTEPQGSTVFIHNTSSSSCSCSTVLYASNDKMRAMATNPPSTTTNVEEKDSTEFRLPPEITIAVFGYLSIQNLLVCQRVSRHFRVFARTIMLDKLGGQAMGCQRQHCPQCRRNQQQPLWQRPSEGSSTSRGGGGVGQHGSSGLPPLPYHHLINNPNTLLPTTVSPVSHHNLHLQPQDHPQHQLHHHLYQHQSTEDMSQHHQTDLHIHHQAHSYHVQPSRPVSTSQQSDTSAHNHQSHAPPSTSQYHPTASYVAPGNIALFLFPYHDHTPTSWQDRQSVHFVCTGIDRLKEQLVFSPIYPEVGDCLKFNTNSWNLPSTFAASGSFRDGFATSLSTPSVLPGGGQDARTLNNNININDPRSTSRFVTTGGTTTTGSETTYSTGLDLFDYTTGRPRFPGSGQANADSLNSTSYSFANQFNRPHSRSPSLASISSSSSSSSSFSSTPPSPSRQPPSSSITTAAPPTPYWTNVTGHGGEHYSVIGIKHGDWPEDRQTAGRWWGGGLYSSMTQESMVHMPWVGASSAFDFHQGSSSSSHPSNGRTLTNNYNNYNNNNNNDNNNNNLTQDANMEDVSPSSCNKSRDADGGYTKIHKHHMYLSSTRPHNPPGHHHRFLCLHHDQLMTDVAAASSSSSPSSDSKSKEAARTPLTTAGSTHLEVDYGARVTESKRCLFCLSTPCKANLEIQVKFDQLRVSLDWILSGFGPDQKTVASSMPRSNGGSAIADALAMGSVRQGQVPS</sequence>
<feature type="region of interest" description="Disordered" evidence="1">
    <location>
        <begin position="553"/>
        <end position="610"/>
    </location>
</feature>
<name>A0A197KEA4_9FUNG</name>
<feature type="compositionally biased region" description="Low complexity" evidence="1">
    <location>
        <begin position="650"/>
        <end position="661"/>
    </location>
</feature>
<feature type="region of interest" description="Disordered" evidence="1">
    <location>
        <begin position="649"/>
        <end position="674"/>
    </location>
</feature>
<feature type="region of interest" description="Disordered" evidence="1">
    <location>
        <begin position="441"/>
        <end position="494"/>
    </location>
</feature>
<dbReference type="InterPro" id="IPR036047">
    <property type="entry name" value="F-box-like_dom_sf"/>
</dbReference>
<feature type="compositionally biased region" description="Polar residues" evidence="1">
    <location>
        <begin position="181"/>
        <end position="195"/>
    </location>
</feature>
<reference evidence="3 4" key="1">
    <citation type="submission" date="2016-05" db="EMBL/GenBank/DDBJ databases">
        <title>Genome sequencing reveals origins of a unique bacterial endosymbiosis in the earliest lineages of terrestrial Fungi.</title>
        <authorList>
            <consortium name="DOE Joint Genome Institute"/>
            <person name="Uehling J."/>
            <person name="Gryganskyi A."/>
            <person name="Hameed K."/>
            <person name="Tschaplinski T."/>
            <person name="Misztal P."/>
            <person name="Wu S."/>
            <person name="Desiro A."/>
            <person name="Vande Pol N."/>
            <person name="Du Z.-Y."/>
            <person name="Zienkiewicz A."/>
            <person name="Zienkiewicz K."/>
            <person name="Morin E."/>
            <person name="Tisserant E."/>
            <person name="Splivallo R."/>
            <person name="Hainaut M."/>
            <person name="Henrissat B."/>
            <person name="Ohm R."/>
            <person name="Kuo A."/>
            <person name="Yan J."/>
            <person name="Lipzen A."/>
            <person name="Nolan M."/>
            <person name="Labutti K."/>
            <person name="Barry K."/>
            <person name="Goldstein A."/>
            <person name="Labbe J."/>
            <person name="Schadt C."/>
            <person name="Tuskan G."/>
            <person name="Grigoriev I."/>
            <person name="Martin F."/>
            <person name="Vilgalys R."/>
            <person name="Bonito G."/>
        </authorList>
    </citation>
    <scope>NUCLEOTIDE SEQUENCE [LARGE SCALE GENOMIC DNA]</scope>
    <source>
        <strain evidence="3 4">AG-77</strain>
    </source>
</reference>
<evidence type="ECO:0000313" key="3">
    <source>
        <dbReference type="EMBL" id="OAQ34719.1"/>
    </source>
</evidence>
<dbReference type="OrthoDB" id="2440678at2759"/>
<feature type="compositionally biased region" description="Low complexity" evidence="1">
    <location>
        <begin position="553"/>
        <end position="563"/>
    </location>
</feature>
<organism evidence="3 4">
    <name type="scientific">Linnemannia elongata AG-77</name>
    <dbReference type="NCBI Taxonomy" id="1314771"/>
    <lineage>
        <taxon>Eukaryota</taxon>
        <taxon>Fungi</taxon>
        <taxon>Fungi incertae sedis</taxon>
        <taxon>Mucoromycota</taxon>
        <taxon>Mortierellomycotina</taxon>
        <taxon>Mortierellomycetes</taxon>
        <taxon>Mortierellales</taxon>
        <taxon>Mortierellaceae</taxon>
        <taxon>Linnemannia</taxon>
    </lineage>
</organism>
<feature type="compositionally biased region" description="Polar residues" evidence="1">
    <location>
        <begin position="588"/>
        <end position="603"/>
    </location>
</feature>
<feature type="domain" description="F-box" evidence="2">
    <location>
        <begin position="83"/>
        <end position="116"/>
    </location>
</feature>
<protein>
    <recommendedName>
        <fullName evidence="2">F-box domain-containing protein</fullName>
    </recommendedName>
</protein>
<dbReference type="InterPro" id="IPR001810">
    <property type="entry name" value="F-box_dom"/>
</dbReference>
<feature type="compositionally biased region" description="Low complexity" evidence="1">
    <location>
        <begin position="478"/>
        <end position="487"/>
    </location>
</feature>
<proteinExistence type="predicted"/>
<feature type="region of interest" description="Disordered" evidence="1">
    <location>
        <begin position="384"/>
        <end position="409"/>
    </location>
</feature>
<dbReference type="SUPFAM" id="SSF81383">
    <property type="entry name" value="F-box domain"/>
    <property type="match status" value="1"/>
</dbReference>
<keyword evidence="4" id="KW-1185">Reference proteome</keyword>
<dbReference type="Proteomes" id="UP000078512">
    <property type="component" value="Unassembled WGS sequence"/>
</dbReference>
<accession>A0A197KEA4</accession>
<dbReference type="AlphaFoldDB" id="A0A197KEA4"/>
<gene>
    <name evidence="3" type="ORF">K457DRAFT_899704</name>
</gene>
<dbReference type="Pfam" id="PF12937">
    <property type="entry name" value="F-box-like"/>
    <property type="match status" value="1"/>
</dbReference>
<feature type="region of interest" description="Disordered" evidence="1">
    <location>
        <begin position="141"/>
        <end position="276"/>
    </location>
</feature>
<feature type="compositionally biased region" description="Low complexity" evidence="1">
    <location>
        <begin position="450"/>
        <end position="470"/>
    </location>
</feature>
<feature type="compositionally biased region" description="Low complexity" evidence="1">
    <location>
        <begin position="388"/>
        <end position="409"/>
    </location>
</feature>
<evidence type="ECO:0000259" key="2">
    <source>
        <dbReference type="Pfam" id="PF12937"/>
    </source>
</evidence>
<dbReference type="EMBL" id="KV442016">
    <property type="protein sequence ID" value="OAQ34719.1"/>
    <property type="molecule type" value="Genomic_DNA"/>
</dbReference>
<feature type="compositionally biased region" description="Low complexity" evidence="1">
    <location>
        <begin position="570"/>
        <end position="587"/>
    </location>
</feature>
<feature type="compositionally biased region" description="Basic and acidic residues" evidence="1">
    <location>
        <begin position="220"/>
        <end position="234"/>
    </location>
</feature>